<dbReference type="AlphaFoldDB" id="A0A0G3WL35"/>
<dbReference type="SUPFAM" id="SSF51730">
    <property type="entry name" value="FAD-linked oxidoreductase"/>
    <property type="match status" value="1"/>
</dbReference>
<dbReference type="UniPathway" id="UPA00193"/>
<evidence type="ECO:0000256" key="5">
    <source>
        <dbReference type="ARBA" id="ARBA00022827"/>
    </source>
</evidence>
<dbReference type="Gene3D" id="3.20.20.220">
    <property type="match status" value="1"/>
</dbReference>
<evidence type="ECO:0000313" key="10">
    <source>
        <dbReference type="EMBL" id="AKL98595.1"/>
    </source>
</evidence>
<sequence length="285" mass="31091">MSFKQKLKSNKFLITAELFPPKGTDVSLFLKRAACLKDLDAVNVTDNQRASMRAGSLAMCKLLLEMGIEPVMQLAARDKNRIALQSELLSANVLGIENVLLLSGDHPSAGEYIGTKTVYDLDTIQLIKTARLLETGVDLAGKKLSGAAHFCVGAVVNPSAEPAELQALMFEKKIKAGAEFFQTQTIFDASQFKKFLCKIKHDGVKVLPGITLIKSVKFMQFLQKLPGVNIPQNVQDRINAAKDPLAEGIKICAEIIRELRGFADGVHIMAIGAEDKIPEIIKNSL</sequence>
<evidence type="ECO:0000256" key="9">
    <source>
        <dbReference type="RuleBase" id="RU003862"/>
    </source>
</evidence>
<dbReference type="PANTHER" id="PTHR45754:SF3">
    <property type="entry name" value="METHYLENETETRAHYDROFOLATE REDUCTASE (NADPH)"/>
    <property type="match status" value="1"/>
</dbReference>
<dbReference type="OrthoDB" id="9803687at2"/>
<dbReference type="InterPro" id="IPR003171">
    <property type="entry name" value="Mehydrof_redctse-like"/>
</dbReference>
<proteinExistence type="inferred from homology"/>
<dbReference type="GO" id="GO:0005829">
    <property type="term" value="C:cytosol"/>
    <property type="evidence" value="ECO:0007669"/>
    <property type="project" value="TreeGrafter"/>
</dbReference>
<dbReference type="GO" id="GO:0035999">
    <property type="term" value="P:tetrahydrofolate interconversion"/>
    <property type="evidence" value="ECO:0007669"/>
    <property type="project" value="UniProtKB-UniPathway"/>
</dbReference>
<dbReference type="RefSeq" id="WP_052571276.1">
    <property type="nucleotide sequence ID" value="NZ_CP009498.1"/>
</dbReference>
<evidence type="ECO:0000256" key="2">
    <source>
        <dbReference type="ARBA" id="ARBA00004777"/>
    </source>
</evidence>
<evidence type="ECO:0000256" key="1">
    <source>
        <dbReference type="ARBA" id="ARBA00001974"/>
    </source>
</evidence>
<dbReference type="EMBL" id="CP009498">
    <property type="protein sequence ID" value="AKL98595.1"/>
    <property type="molecule type" value="Genomic_DNA"/>
</dbReference>
<keyword evidence="11" id="KW-1185">Reference proteome</keyword>
<evidence type="ECO:0000256" key="8">
    <source>
        <dbReference type="ARBA" id="ARBA00048628"/>
    </source>
</evidence>
<evidence type="ECO:0000256" key="6">
    <source>
        <dbReference type="ARBA" id="ARBA00023002"/>
    </source>
</evidence>
<evidence type="ECO:0000256" key="3">
    <source>
        <dbReference type="ARBA" id="ARBA00006743"/>
    </source>
</evidence>
<dbReference type="GO" id="GO:0009086">
    <property type="term" value="P:methionine biosynthetic process"/>
    <property type="evidence" value="ECO:0007669"/>
    <property type="project" value="TreeGrafter"/>
</dbReference>
<reference evidence="10 11" key="1">
    <citation type="submission" date="2014-09" db="EMBL/GenBank/DDBJ databases">
        <title>Complete genome sequence of Endomicrobium proavitum.</title>
        <authorList>
            <person name="Zheng H."/>
        </authorList>
    </citation>
    <scope>NUCLEOTIDE SEQUENCE [LARGE SCALE GENOMIC DNA]</scope>
    <source>
        <strain evidence="10 11">Rsa215</strain>
    </source>
</reference>
<organism evidence="10 11">
    <name type="scientific">Endomicrobium proavitum</name>
    <dbReference type="NCBI Taxonomy" id="1408281"/>
    <lineage>
        <taxon>Bacteria</taxon>
        <taxon>Pseudomonadati</taxon>
        <taxon>Elusimicrobiota</taxon>
        <taxon>Endomicrobiia</taxon>
        <taxon>Endomicrobiales</taxon>
        <taxon>Endomicrobiaceae</taxon>
        <taxon>Endomicrobium</taxon>
    </lineage>
</organism>
<dbReference type="InterPro" id="IPR029041">
    <property type="entry name" value="FAD-linked_oxidoreductase-like"/>
</dbReference>
<dbReference type="CDD" id="cd00537">
    <property type="entry name" value="MTHFR"/>
    <property type="match status" value="1"/>
</dbReference>
<evidence type="ECO:0000313" key="11">
    <source>
        <dbReference type="Proteomes" id="UP000035337"/>
    </source>
</evidence>
<name>A0A0G3WL35_9BACT</name>
<comment type="pathway">
    <text evidence="2 9">One-carbon metabolism; tetrahydrofolate interconversion.</text>
</comment>
<protein>
    <recommendedName>
        <fullName evidence="9">Methylenetetrahydrofolate reductase</fullName>
    </recommendedName>
</protein>
<comment type="cofactor">
    <cofactor evidence="1 9">
        <name>FAD</name>
        <dbReference type="ChEBI" id="CHEBI:57692"/>
    </cofactor>
</comment>
<comment type="pathway">
    <text evidence="7">Amino-acid biosynthesis; L-methionine biosynthesis via de novo pathway.</text>
</comment>
<dbReference type="Pfam" id="PF02219">
    <property type="entry name" value="MTHFR"/>
    <property type="match status" value="1"/>
</dbReference>
<comment type="similarity">
    <text evidence="3 9">Belongs to the methylenetetrahydrofolate reductase family.</text>
</comment>
<evidence type="ECO:0000256" key="4">
    <source>
        <dbReference type="ARBA" id="ARBA00022630"/>
    </source>
</evidence>
<keyword evidence="4 9" id="KW-0285">Flavoprotein</keyword>
<accession>A0A0G3WL35</accession>
<keyword evidence="6 9" id="KW-0560">Oxidoreductase</keyword>
<dbReference type="PANTHER" id="PTHR45754">
    <property type="entry name" value="METHYLENETETRAHYDROFOLATE REDUCTASE"/>
    <property type="match status" value="1"/>
</dbReference>
<dbReference type="GO" id="GO:0106312">
    <property type="term" value="F:methylenetetrahydrofolate reductase (NADH) activity"/>
    <property type="evidence" value="ECO:0007669"/>
    <property type="project" value="UniProtKB-EC"/>
</dbReference>
<dbReference type="GO" id="GO:0071949">
    <property type="term" value="F:FAD binding"/>
    <property type="evidence" value="ECO:0007669"/>
    <property type="project" value="TreeGrafter"/>
</dbReference>
<gene>
    <name evidence="10" type="primary">metF</name>
    <name evidence="10" type="ORF">Epro_1216</name>
</gene>
<evidence type="ECO:0000256" key="7">
    <source>
        <dbReference type="ARBA" id="ARBA00034478"/>
    </source>
</evidence>
<dbReference type="Proteomes" id="UP000035337">
    <property type="component" value="Chromosome"/>
</dbReference>
<dbReference type="KEGG" id="epo:Epro_1216"/>
<dbReference type="PATRIC" id="fig|1408281.3.peg.1257"/>
<keyword evidence="5 9" id="KW-0274">FAD</keyword>
<comment type="catalytic activity">
    <reaction evidence="8">
        <text>(6S)-5-methyl-5,6,7,8-tetrahydrofolate + NAD(+) = (6R)-5,10-methylene-5,6,7,8-tetrahydrofolate + NADH + H(+)</text>
        <dbReference type="Rhea" id="RHEA:19821"/>
        <dbReference type="ChEBI" id="CHEBI:15378"/>
        <dbReference type="ChEBI" id="CHEBI:15636"/>
        <dbReference type="ChEBI" id="CHEBI:18608"/>
        <dbReference type="ChEBI" id="CHEBI:57540"/>
        <dbReference type="ChEBI" id="CHEBI:57945"/>
        <dbReference type="EC" id="1.5.1.54"/>
    </reaction>
    <physiologicalReaction direction="right-to-left" evidence="8">
        <dbReference type="Rhea" id="RHEA:19823"/>
    </physiologicalReaction>
</comment>
<dbReference type="STRING" id="1408281.Epro_1216"/>